<comment type="similarity">
    <text evidence="5">Belongs to the MIP/aquaporin (TC 1.A.8) family.</text>
</comment>
<evidence type="ECO:0000256" key="7">
    <source>
        <dbReference type="SAM" id="Phobius"/>
    </source>
</evidence>
<feature type="region of interest" description="Disordered" evidence="6">
    <location>
        <begin position="1"/>
        <end position="71"/>
    </location>
</feature>
<feature type="compositionally biased region" description="Basic and acidic residues" evidence="6">
    <location>
        <begin position="432"/>
        <end position="446"/>
    </location>
</feature>
<comment type="caution">
    <text evidence="8">The sequence shown here is derived from an EMBL/GenBank/DDBJ whole genome shotgun (WGS) entry which is preliminary data.</text>
</comment>
<sequence length="446" mass="47470">MANPTSKAMPFSELGYSPSRTHHPPQDTVGQEATSTSVNHESESVKANPTTNINSSPHLLPRSPPLRPYNTVPDRMPHDIERPCSACATHHPHHHRVHPHEPGQHHTLLSSIYQMRPGGTRVTPFAGRLGGNQTYVVDRENPANADLLKKVPDAAPNLNFKEAFDLRGFADWDLYKAAVIEGVGTLVLVFSTTYNSMSPADPPPLPSPTSGVFSTAAFLNPLIAALITTITLSLLIYTFGAISGGHMNPLITMGTFFARLTTFPRMVLYIAAQTAGASLAGLLLRSAADSRAFKVGGCFLFTDLVSVRSAFTVEFVGSLLLLFLAFGVGLDPRQAELFGPALGPVLVGLAAGSTALSLSFSRYGYGGAGLNPARCFGVFVGSRFPGWAWVTWVGPLAASLAHGLVYFLVPPVTPKGKVFKQRSVGDGDGEDVAEKAPHPRVDAGAV</sequence>
<feature type="transmembrane region" description="Helical" evidence="7">
    <location>
        <begin position="387"/>
        <end position="409"/>
    </location>
</feature>
<keyword evidence="9" id="KW-1185">Reference proteome</keyword>
<evidence type="ECO:0000313" key="8">
    <source>
        <dbReference type="EMBL" id="KAK5056190.1"/>
    </source>
</evidence>
<dbReference type="RefSeq" id="XP_064708160.1">
    <property type="nucleotide sequence ID" value="XM_064856260.1"/>
</dbReference>
<feature type="transmembrane region" description="Helical" evidence="7">
    <location>
        <begin position="266"/>
        <end position="288"/>
    </location>
</feature>
<evidence type="ECO:0000256" key="1">
    <source>
        <dbReference type="ARBA" id="ARBA00004141"/>
    </source>
</evidence>
<evidence type="ECO:0000256" key="3">
    <source>
        <dbReference type="ARBA" id="ARBA00022989"/>
    </source>
</evidence>
<reference evidence="8 9" key="1">
    <citation type="submission" date="2023-08" db="EMBL/GenBank/DDBJ databases">
        <title>Black Yeasts Isolated from many extreme environments.</title>
        <authorList>
            <person name="Coleine C."/>
            <person name="Stajich J.E."/>
            <person name="Selbmann L."/>
        </authorList>
    </citation>
    <scope>NUCLEOTIDE SEQUENCE [LARGE SCALE GENOMIC DNA]</scope>
    <source>
        <strain evidence="8 9">CCFEE 5792</strain>
    </source>
</reference>
<dbReference type="Proteomes" id="UP001358417">
    <property type="component" value="Unassembled WGS sequence"/>
</dbReference>
<dbReference type="PANTHER" id="PTHR47002:SF2">
    <property type="entry name" value="AQUAPORIN AQPAE.A-LIKE"/>
    <property type="match status" value="1"/>
</dbReference>
<comment type="subcellular location">
    <subcellularLocation>
        <location evidence="1">Membrane</location>
        <topology evidence="1">Multi-pass membrane protein</topology>
    </subcellularLocation>
</comment>
<protein>
    <recommendedName>
        <fullName evidence="10">Aquaporin</fullName>
    </recommendedName>
</protein>
<evidence type="ECO:0000256" key="6">
    <source>
        <dbReference type="SAM" id="MobiDB-lite"/>
    </source>
</evidence>
<feature type="region of interest" description="Disordered" evidence="6">
    <location>
        <begin position="423"/>
        <end position="446"/>
    </location>
</feature>
<proteinExistence type="inferred from homology"/>
<accession>A0AAV9NFA8</accession>
<dbReference type="Pfam" id="PF00230">
    <property type="entry name" value="MIP"/>
    <property type="match status" value="1"/>
</dbReference>
<keyword evidence="3 7" id="KW-1133">Transmembrane helix</keyword>
<evidence type="ECO:0000313" key="9">
    <source>
        <dbReference type="Proteomes" id="UP001358417"/>
    </source>
</evidence>
<evidence type="ECO:0000256" key="4">
    <source>
        <dbReference type="ARBA" id="ARBA00023136"/>
    </source>
</evidence>
<dbReference type="SUPFAM" id="SSF81338">
    <property type="entry name" value="Aquaporin-like"/>
    <property type="match status" value="1"/>
</dbReference>
<evidence type="ECO:0000256" key="2">
    <source>
        <dbReference type="ARBA" id="ARBA00022692"/>
    </source>
</evidence>
<keyword evidence="4 7" id="KW-0472">Membrane</keyword>
<dbReference type="EMBL" id="JAVRRD010000008">
    <property type="protein sequence ID" value="KAK5056190.1"/>
    <property type="molecule type" value="Genomic_DNA"/>
</dbReference>
<feature type="transmembrane region" description="Helical" evidence="7">
    <location>
        <begin position="217"/>
        <end position="245"/>
    </location>
</feature>
<feature type="transmembrane region" description="Helical" evidence="7">
    <location>
        <begin position="337"/>
        <end position="360"/>
    </location>
</feature>
<gene>
    <name evidence="8" type="ORF">LTR84_012743</name>
</gene>
<evidence type="ECO:0008006" key="10">
    <source>
        <dbReference type="Google" id="ProtNLM"/>
    </source>
</evidence>
<feature type="transmembrane region" description="Helical" evidence="7">
    <location>
        <begin position="308"/>
        <end position="330"/>
    </location>
</feature>
<name>A0AAV9NFA8_9EURO</name>
<dbReference type="GeneID" id="89980885"/>
<keyword evidence="5" id="KW-0813">Transport</keyword>
<evidence type="ECO:0000256" key="5">
    <source>
        <dbReference type="RuleBase" id="RU000477"/>
    </source>
</evidence>
<dbReference type="AlphaFoldDB" id="A0AAV9NFA8"/>
<dbReference type="PRINTS" id="PR00783">
    <property type="entry name" value="MINTRINSICP"/>
</dbReference>
<feature type="compositionally biased region" description="Polar residues" evidence="6">
    <location>
        <begin position="28"/>
        <end position="54"/>
    </location>
</feature>
<keyword evidence="2 5" id="KW-0812">Transmembrane</keyword>
<dbReference type="InterPro" id="IPR023271">
    <property type="entry name" value="Aquaporin-like"/>
</dbReference>
<dbReference type="Gene3D" id="1.20.1080.10">
    <property type="entry name" value="Glycerol uptake facilitator protein"/>
    <property type="match status" value="1"/>
</dbReference>
<dbReference type="InterPro" id="IPR000425">
    <property type="entry name" value="MIP"/>
</dbReference>
<dbReference type="PANTHER" id="PTHR47002">
    <property type="entry name" value="AQUAPORIN-LIKE"/>
    <property type="match status" value="1"/>
</dbReference>
<dbReference type="GO" id="GO:0016020">
    <property type="term" value="C:membrane"/>
    <property type="evidence" value="ECO:0007669"/>
    <property type="project" value="UniProtKB-SubCell"/>
</dbReference>
<dbReference type="GO" id="GO:0015267">
    <property type="term" value="F:channel activity"/>
    <property type="evidence" value="ECO:0007669"/>
    <property type="project" value="InterPro"/>
</dbReference>
<organism evidence="8 9">
    <name type="scientific">Exophiala bonariae</name>
    <dbReference type="NCBI Taxonomy" id="1690606"/>
    <lineage>
        <taxon>Eukaryota</taxon>
        <taxon>Fungi</taxon>
        <taxon>Dikarya</taxon>
        <taxon>Ascomycota</taxon>
        <taxon>Pezizomycotina</taxon>
        <taxon>Eurotiomycetes</taxon>
        <taxon>Chaetothyriomycetidae</taxon>
        <taxon>Chaetothyriales</taxon>
        <taxon>Herpotrichiellaceae</taxon>
        <taxon>Exophiala</taxon>
    </lineage>
</organism>